<dbReference type="InterPro" id="IPR023393">
    <property type="entry name" value="START-like_dom_sf"/>
</dbReference>
<feature type="compositionally biased region" description="Basic and acidic residues" evidence="1">
    <location>
        <begin position="36"/>
        <end position="49"/>
    </location>
</feature>
<proteinExistence type="predicted"/>
<sequence length="211" mass="22362">MIGGGSTFARIPRRPAGYARPAGITPAGSGVRRRWHDVGVHGGGEETRSGDVGVAGVRVKRTPTSLGVAATLPVPVAALFEVIRNPLRHSEIDGSGTLIVPAGQPRITAVGQHFVAQVHFPGGTAYPVVNHVVAFEPGRLLAWLPANPDTPPLGIRWEWTFAEAAGGTAVRQTCDWSAVTDTAYLRRVRLPRVSAEQMSASLARLERAARS</sequence>
<feature type="region of interest" description="Disordered" evidence="1">
    <location>
        <begin position="12"/>
        <end position="51"/>
    </location>
</feature>
<dbReference type="eggNOG" id="COG3832">
    <property type="taxonomic scope" value="Bacteria"/>
</dbReference>
<evidence type="ECO:0000256" key="1">
    <source>
        <dbReference type="SAM" id="MobiDB-lite"/>
    </source>
</evidence>
<dbReference type="Gene3D" id="3.30.530.20">
    <property type="match status" value="1"/>
</dbReference>
<gene>
    <name evidence="2" type="ORF">RHRU231_520031</name>
</gene>
<name>A0A098BN61_9NOCA</name>
<evidence type="ECO:0008006" key="4">
    <source>
        <dbReference type="Google" id="ProtNLM"/>
    </source>
</evidence>
<organism evidence="2 3">
    <name type="scientific">Rhodococcus ruber</name>
    <dbReference type="NCBI Taxonomy" id="1830"/>
    <lineage>
        <taxon>Bacteria</taxon>
        <taxon>Bacillati</taxon>
        <taxon>Actinomycetota</taxon>
        <taxon>Actinomycetes</taxon>
        <taxon>Mycobacteriales</taxon>
        <taxon>Nocardiaceae</taxon>
        <taxon>Rhodococcus</taxon>
    </lineage>
</organism>
<protein>
    <recommendedName>
        <fullName evidence="4">Polyketide cyclase</fullName>
    </recommendedName>
</protein>
<dbReference type="SUPFAM" id="SSF55961">
    <property type="entry name" value="Bet v1-like"/>
    <property type="match status" value="1"/>
</dbReference>
<accession>A0A098BN61</accession>
<dbReference type="Proteomes" id="UP000042997">
    <property type="component" value="Unassembled WGS sequence"/>
</dbReference>
<reference evidence="2 3" key="1">
    <citation type="journal article" date="2014" name="Genome Announc.">
        <title>Draft Genome Sequence of Propane- and Butane-Oxidizing Actinobacterium Rhodococcus ruber IEGM 231.</title>
        <authorList>
            <person name="Ivshina I.B."/>
            <person name="Kuyukina M.S."/>
            <person name="Krivoruchko A.V."/>
            <person name="Barbe V."/>
            <person name="Fischer C."/>
        </authorList>
    </citation>
    <scope>NUCLEOTIDE SEQUENCE [LARGE SCALE GENOMIC DNA]</scope>
</reference>
<dbReference type="AlphaFoldDB" id="A0A098BN61"/>
<evidence type="ECO:0000313" key="3">
    <source>
        <dbReference type="Proteomes" id="UP000042997"/>
    </source>
</evidence>
<evidence type="ECO:0000313" key="2">
    <source>
        <dbReference type="EMBL" id="CDZ89652.1"/>
    </source>
</evidence>
<dbReference type="EMBL" id="CCSD01000064">
    <property type="protein sequence ID" value="CDZ89652.1"/>
    <property type="molecule type" value="Genomic_DNA"/>
</dbReference>